<proteinExistence type="inferred from homology"/>
<organism evidence="3">
    <name type="scientific">Oceaniferula spumae</name>
    <dbReference type="NCBI Taxonomy" id="2979115"/>
    <lineage>
        <taxon>Bacteria</taxon>
        <taxon>Pseudomonadati</taxon>
        <taxon>Verrucomicrobiota</taxon>
        <taxon>Verrucomicrobiia</taxon>
        <taxon>Verrucomicrobiales</taxon>
        <taxon>Verrucomicrobiaceae</taxon>
        <taxon>Oceaniferula</taxon>
    </lineage>
</organism>
<reference evidence="3" key="1">
    <citation type="submission" date="2024-07" db="EMBL/GenBank/DDBJ databases">
        <title>Complete genome sequence of Verrucomicrobiaceae bacterium NT6N.</title>
        <authorList>
            <person name="Huang C."/>
            <person name="Takami H."/>
            <person name="Hamasaki K."/>
        </authorList>
    </citation>
    <scope>NUCLEOTIDE SEQUENCE</scope>
    <source>
        <strain evidence="3">NT6N</strain>
    </source>
</reference>
<dbReference type="EMBL" id="AP026866">
    <property type="protein sequence ID" value="BDS05039.1"/>
    <property type="molecule type" value="Genomic_DNA"/>
</dbReference>
<sequence>MTTKPKSTTLAVLSRLVLALALAVFLPNCSKAEDEKLTVLVTGANRGLGLEHAKQWAAAGHKVIGTARKPEEAKELKATGATVLKLDITSDADIANLAKTLKGQKIDILLNNAGYMNRELNRESLQRCFDINTAGPLLLAEALKPNLKLSKQPKIVNVSSGLGSISRTNGIYTAYSISKAALNMATRQLHAQYGKEGFIVIALNPGHNKTDMGGDGAPLEPKDSVKQVLKLITGLKKEQSGRFWYIDGTEVPW</sequence>
<dbReference type="PANTHER" id="PTHR45458">
    <property type="entry name" value="SHORT-CHAIN DEHYDROGENASE/REDUCTASE SDR"/>
    <property type="match status" value="1"/>
</dbReference>
<dbReference type="AlphaFoldDB" id="A0AAT9FGD0"/>
<dbReference type="PRINTS" id="PR00080">
    <property type="entry name" value="SDRFAMILY"/>
</dbReference>
<dbReference type="KEGG" id="osu:NT6N_00790"/>
<dbReference type="GO" id="GO:0016616">
    <property type="term" value="F:oxidoreductase activity, acting on the CH-OH group of donors, NAD or NADP as acceptor"/>
    <property type="evidence" value="ECO:0007669"/>
    <property type="project" value="TreeGrafter"/>
</dbReference>
<keyword evidence="2" id="KW-0732">Signal</keyword>
<dbReference type="InterPro" id="IPR002347">
    <property type="entry name" value="SDR_fam"/>
</dbReference>
<dbReference type="Pfam" id="PF00106">
    <property type="entry name" value="adh_short"/>
    <property type="match status" value="1"/>
</dbReference>
<accession>A0AAT9FGD0</accession>
<evidence type="ECO:0000256" key="1">
    <source>
        <dbReference type="RuleBase" id="RU000363"/>
    </source>
</evidence>
<protein>
    <submittedName>
        <fullName evidence="3">Short-chain dehydrogenase</fullName>
    </submittedName>
</protein>
<dbReference type="InterPro" id="IPR036291">
    <property type="entry name" value="NAD(P)-bd_dom_sf"/>
</dbReference>
<dbReference type="InterPro" id="IPR052184">
    <property type="entry name" value="SDR_enzymes"/>
</dbReference>
<name>A0AAT9FGD0_9BACT</name>
<dbReference type="CDD" id="cd05325">
    <property type="entry name" value="carb_red_sniffer_like_SDR_c"/>
    <property type="match status" value="1"/>
</dbReference>
<evidence type="ECO:0000256" key="2">
    <source>
        <dbReference type="SAM" id="SignalP"/>
    </source>
</evidence>
<dbReference type="SUPFAM" id="SSF51735">
    <property type="entry name" value="NAD(P)-binding Rossmann-fold domains"/>
    <property type="match status" value="1"/>
</dbReference>
<feature type="chain" id="PRO_5043546328" evidence="2">
    <location>
        <begin position="33"/>
        <end position="253"/>
    </location>
</feature>
<dbReference type="PANTHER" id="PTHR45458:SF1">
    <property type="entry name" value="SHORT CHAIN DEHYDROGENASE"/>
    <property type="match status" value="1"/>
</dbReference>
<comment type="similarity">
    <text evidence="1">Belongs to the short-chain dehydrogenases/reductases (SDR) family.</text>
</comment>
<feature type="signal peptide" evidence="2">
    <location>
        <begin position="1"/>
        <end position="32"/>
    </location>
</feature>
<dbReference type="PRINTS" id="PR00081">
    <property type="entry name" value="GDHRDH"/>
</dbReference>
<dbReference type="Gene3D" id="3.40.50.720">
    <property type="entry name" value="NAD(P)-binding Rossmann-like Domain"/>
    <property type="match status" value="1"/>
</dbReference>
<gene>
    <name evidence="3" type="ORF">NT6N_00790</name>
</gene>
<evidence type="ECO:0000313" key="3">
    <source>
        <dbReference type="EMBL" id="BDS05039.1"/>
    </source>
</evidence>